<feature type="domain" description="DUF418" evidence="2">
    <location>
        <begin position="246"/>
        <end position="399"/>
    </location>
</feature>
<protein>
    <submittedName>
        <fullName evidence="3">DUF418 domain-containing protein</fullName>
    </submittedName>
</protein>
<dbReference type="Pfam" id="PF04235">
    <property type="entry name" value="DUF418"/>
    <property type="match status" value="1"/>
</dbReference>
<keyword evidence="1" id="KW-0472">Membrane</keyword>
<feature type="transmembrane region" description="Helical" evidence="1">
    <location>
        <begin position="225"/>
        <end position="244"/>
    </location>
</feature>
<dbReference type="PANTHER" id="PTHR30590:SF2">
    <property type="entry name" value="INNER MEMBRANE PROTEIN"/>
    <property type="match status" value="1"/>
</dbReference>
<feature type="transmembrane region" description="Helical" evidence="1">
    <location>
        <begin position="360"/>
        <end position="381"/>
    </location>
</feature>
<name>A0A845UR56_9GAMM</name>
<proteinExistence type="predicted"/>
<dbReference type="AlphaFoldDB" id="A0A845UR56"/>
<evidence type="ECO:0000259" key="2">
    <source>
        <dbReference type="Pfam" id="PF04235"/>
    </source>
</evidence>
<dbReference type="EMBL" id="JAAGSC010000023">
    <property type="protein sequence ID" value="NDY94323.1"/>
    <property type="molecule type" value="Genomic_DNA"/>
</dbReference>
<keyword evidence="1" id="KW-0812">Transmembrane</keyword>
<organism evidence="3 4">
    <name type="scientific">Wenzhouxiangella limi</name>
    <dbReference type="NCBI Taxonomy" id="2707351"/>
    <lineage>
        <taxon>Bacteria</taxon>
        <taxon>Pseudomonadati</taxon>
        <taxon>Pseudomonadota</taxon>
        <taxon>Gammaproteobacteria</taxon>
        <taxon>Chromatiales</taxon>
        <taxon>Wenzhouxiangellaceae</taxon>
        <taxon>Wenzhouxiangella</taxon>
    </lineage>
</organism>
<evidence type="ECO:0000313" key="3">
    <source>
        <dbReference type="EMBL" id="NDY94323.1"/>
    </source>
</evidence>
<comment type="caution">
    <text evidence="3">The sequence shown here is derived from an EMBL/GenBank/DDBJ whole genome shotgun (WGS) entry which is preliminary data.</text>
</comment>
<gene>
    <name evidence="3" type="ORF">G3I74_01075</name>
</gene>
<dbReference type="InterPro" id="IPR052529">
    <property type="entry name" value="Bact_Transport_Assoc"/>
</dbReference>
<dbReference type="InterPro" id="IPR007349">
    <property type="entry name" value="DUF418"/>
</dbReference>
<accession>A0A845UR56</accession>
<dbReference type="PANTHER" id="PTHR30590">
    <property type="entry name" value="INNER MEMBRANE PROTEIN"/>
    <property type="match status" value="1"/>
</dbReference>
<feature type="transmembrane region" description="Helical" evidence="1">
    <location>
        <begin position="124"/>
        <end position="141"/>
    </location>
</feature>
<feature type="transmembrane region" description="Helical" evidence="1">
    <location>
        <begin position="18"/>
        <end position="35"/>
    </location>
</feature>
<feature type="transmembrane region" description="Helical" evidence="1">
    <location>
        <begin position="265"/>
        <end position="283"/>
    </location>
</feature>
<feature type="transmembrane region" description="Helical" evidence="1">
    <location>
        <begin position="69"/>
        <end position="87"/>
    </location>
</feature>
<sequence length="408" mass="45988">MAVSPVKPVKHRLEHLDVLRGFALFGILLVNFQWFTRPLQAIVLGAEPELQGFGLAVDWLIRALAEGKFYPLFSMLFGAGFALMAERAESRRAPFWGRYLRRLLILLVFGTAHLVLIWSGDILLVYALTGFVMVALFRHTPARRLWKWALAFIALPMLLMWLAALSIWATQGDPELYTSIVADFQADARHLQESVAEAAAIHASGSWVDNVGQRLDDGRFMLANFVFWIPPILGYFLLGRWLIVTRRLLQPDQHRLFFRRWRSRGLLFGLPLAIAGAAIMHGANATVPTLSVAAGMTLTAIGALLLALAYLSLVVLGSARLRFLAPAGQMALTNYLCQSLVWTWVFYGHGLGFWNEIPRVLHPLLALAFFAAQVALSRVWLQRFHFGPAEWLWRSLTYGQRQPMRRSA</sequence>
<feature type="transmembrane region" description="Helical" evidence="1">
    <location>
        <begin position="148"/>
        <end position="169"/>
    </location>
</feature>
<feature type="transmembrane region" description="Helical" evidence="1">
    <location>
        <begin position="99"/>
        <end position="118"/>
    </location>
</feature>
<evidence type="ECO:0000313" key="4">
    <source>
        <dbReference type="Proteomes" id="UP000484885"/>
    </source>
</evidence>
<dbReference type="RefSeq" id="WP_164209220.1">
    <property type="nucleotide sequence ID" value="NZ_JAAGSC010000023.1"/>
</dbReference>
<feature type="transmembrane region" description="Helical" evidence="1">
    <location>
        <begin position="289"/>
        <end position="311"/>
    </location>
</feature>
<feature type="transmembrane region" description="Helical" evidence="1">
    <location>
        <begin position="332"/>
        <end position="354"/>
    </location>
</feature>
<keyword evidence="4" id="KW-1185">Reference proteome</keyword>
<dbReference type="Proteomes" id="UP000484885">
    <property type="component" value="Unassembled WGS sequence"/>
</dbReference>
<reference evidence="3 4" key="1">
    <citation type="submission" date="2020-02" db="EMBL/GenBank/DDBJ databases">
        <authorList>
            <person name="Zhang X.-Y."/>
        </authorList>
    </citation>
    <scope>NUCLEOTIDE SEQUENCE [LARGE SCALE GENOMIC DNA]</scope>
    <source>
        <strain evidence="3 4">C33</strain>
    </source>
</reference>
<evidence type="ECO:0000256" key="1">
    <source>
        <dbReference type="SAM" id="Phobius"/>
    </source>
</evidence>
<keyword evidence="1" id="KW-1133">Transmembrane helix</keyword>